<evidence type="ECO:0000313" key="2">
    <source>
        <dbReference type="EMBL" id="MBD2536006.1"/>
    </source>
</evidence>
<evidence type="ECO:0000313" key="5">
    <source>
        <dbReference type="Proteomes" id="UP000623440"/>
    </source>
</evidence>
<evidence type="ECO:0000313" key="3">
    <source>
        <dbReference type="EMBL" id="MBD2537067.1"/>
    </source>
</evidence>
<dbReference type="EMBL" id="JACJSI010000176">
    <property type="protein sequence ID" value="MBD2534584.1"/>
    <property type="molecule type" value="Genomic_DNA"/>
</dbReference>
<evidence type="ECO:0000313" key="1">
    <source>
        <dbReference type="EMBL" id="MBD2534584.1"/>
    </source>
</evidence>
<feature type="non-terminal residue" evidence="1">
    <location>
        <position position="1"/>
    </location>
</feature>
<comment type="caution">
    <text evidence="1">The sequence shown here is derived from an EMBL/GenBank/DDBJ whole genome shotgun (WGS) entry which is preliminary data.</text>
</comment>
<reference evidence="1 5" key="1">
    <citation type="journal article" date="2020" name="ISME J.">
        <title>Comparative genomics reveals insights into cyanobacterial evolution and habitat adaptation.</title>
        <authorList>
            <person name="Chen M.Y."/>
            <person name="Teng W.K."/>
            <person name="Zhao L."/>
            <person name="Hu C.X."/>
            <person name="Zhou Y.K."/>
            <person name="Han B.P."/>
            <person name="Song L.R."/>
            <person name="Shu W.S."/>
        </authorList>
    </citation>
    <scope>NUCLEOTIDE SEQUENCE [LARGE SCALE GENOMIC DNA]</scope>
    <source>
        <strain evidence="1 5">FACHB-838</strain>
    </source>
</reference>
<name>A0ABR8E1W1_9NOSO</name>
<dbReference type="EMBL" id="JACJSI010000654">
    <property type="protein sequence ID" value="MBD2537067.1"/>
    <property type="molecule type" value="Genomic_DNA"/>
</dbReference>
<dbReference type="Proteomes" id="UP000623440">
    <property type="component" value="Unassembled WGS sequence"/>
</dbReference>
<evidence type="ECO:0000313" key="4">
    <source>
        <dbReference type="EMBL" id="MBD2537079.1"/>
    </source>
</evidence>
<sequence>LVWHSAKEYISHRLFKSVEELKNLLNRLLNQGELIIRWGRKIKNKGNAAIAN</sequence>
<accession>A0ABR8E1W1</accession>
<organism evidence="1 5">
    <name type="scientific">Nostoc flagelliforme FACHB-838</name>
    <dbReference type="NCBI Taxonomy" id="2692904"/>
    <lineage>
        <taxon>Bacteria</taxon>
        <taxon>Bacillati</taxon>
        <taxon>Cyanobacteriota</taxon>
        <taxon>Cyanophyceae</taxon>
        <taxon>Nostocales</taxon>
        <taxon>Nostocaceae</taxon>
        <taxon>Nostoc</taxon>
    </lineage>
</organism>
<keyword evidence="5" id="KW-1185">Reference proteome</keyword>
<dbReference type="EMBL" id="JACJSI010000660">
    <property type="protein sequence ID" value="MBD2537079.1"/>
    <property type="molecule type" value="Genomic_DNA"/>
</dbReference>
<gene>
    <name evidence="1" type="ORF">H6G97_35940</name>
    <name evidence="2" type="ORF">H6G97_44475</name>
    <name evidence="3" type="ORF">H6G97_50885</name>
    <name evidence="4" type="ORF">H6G97_50985</name>
</gene>
<protein>
    <submittedName>
        <fullName evidence="1">IS630 family transposase</fullName>
    </submittedName>
</protein>
<proteinExistence type="predicted"/>
<reference evidence="1" key="2">
    <citation type="submission" date="2020-08" db="EMBL/GenBank/DDBJ databases">
        <authorList>
            <person name="Chen M."/>
            <person name="Teng W."/>
            <person name="Zhao L."/>
            <person name="Hu C."/>
            <person name="Zhou Y."/>
            <person name="Han B."/>
            <person name="Song L."/>
            <person name="Shu W."/>
        </authorList>
    </citation>
    <scope>NUCLEOTIDE SEQUENCE</scope>
    <source>
        <strain evidence="1">FACHB-838</strain>
    </source>
</reference>
<dbReference type="EMBL" id="JACJSI010000370">
    <property type="protein sequence ID" value="MBD2536006.1"/>
    <property type="molecule type" value="Genomic_DNA"/>
</dbReference>